<evidence type="ECO:0000313" key="2">
    <source>
        <dbReference type="Proteomes" id="UP000035680"/>
    </source>
</evidence>
<evidence type="ECO:0000313" key="3">
    <source>
        <dbReference type="WBParaSite" id="SVE_1747200.1"/>
    </source>
</evidence>
<reference evidence="2" key="1">
    <citation type="submission" date="2014-07" db="EMBL/GenBank/DDBJ databases">
        <authorList>
            <person name="Martin A.A"/>
            <person name="De Silva N."/>
        </authorList>
    </citation>
    <scope>NUCLEOTIDE SEQUENCE</scope>
</reference>
<organism evidence="2 3">
    <name type="scientific">Strongyloides venezuelensis</name>
    <name type="common">Threadworm</name>
    <dbReference type="NCBI Taxonomy" id="75913"/>
    <lineage>
        <taxon>Eukaryota</taxon>
        <taxon>Metazoa</taxon>
        <taxon>Ecdysozoa</taxon>
        <taxon>Nematoda</taxon>
        <taxon>Chromadorea</taxon>
        <taxon>Rhabditida</taxon>
        <taxon>Tylenchina</taxon>
        <taxon>Panagrolaimomorpha</taxon>
        <taxon>Strongyloidoidea</taxon>
        <taxon>Strongyloididae</taxon>
        <taxon>Strongyloides</taxon>
    </lineage>
</organism>
<name>A0A0K0FYE6_STRVS</name>
<dbReference type="Proteomes" id="UP000035680">
    <property type="component" value="Unassembled WGS sequence"/>
</dbReference>
<proteinExistence type="predicted"/>
<reference evidence="3" key="2">
    <citation type="submission" date="2015-08" db="UniProtKB">
        <authorList>
            <consortium name="WormBaseParasite"/>
        </authorList>
    </citation>
    <scope>IDENTIFICATION</scope>
</reference>
<keyword evidence="2" id="KW-1185">Reference proteome</keyword>
<evidence type="ECO:0000256" key="1">
    <source>
        <dbReference type="SAM" id="MobiDB-lite"/>
    </source>
</evidence>
<feature type="region of interest" description="Disordered" evidence="1">
    <location>
        <begin position="1"/>
        <end position="23"/>
    </location>
</feature>
<sequence length="85" mass="9620">MSTSTERVNLSTSTSVNASPSLLQQAPEFQQTSIDIFKDRIANDCPVFMEIVKKLVTNSNSYEMYISSKPEDFKIWRPIGNSNEL</sequence>
<dbReference type="AlphaFoldDB" id="A0A0K0FYE6"/>
<dbReference type="WBParaSite" id="SVE_1747200.1">
    <property type="protein sequence ID" value="SVE_1747200.1"/>
    <property type="gene ID" value="SVE_1747200"/>
</dbReference>
<protein>
    <submittedName>
        <fullName evidence="3">RGS domain-containing protein</fullName>
    </submittedName>
</protein>
<accession>A0A0K0FYE6</accession>